<keyword evidence="2" id="KW-1185">Reference proteome</keyword>
<protein>
    <submittedName>
        <fullName evidence="1">Uncharacterized protein</fullName>
    </submittedName>
</protein>
<gene>
    <name evidence="1" type="ORF">I4F81_011291</name>
</gene>
<reference evidence="1" key="1">
    <citation type="submission" date="2019-11" db="EMBL/GenBank/DDBJ databases">
        <title>Nori genome reveals adaptations in red seaweeds to the harsh intertidal environment.</title>
        <authorList>
            <person name="Wang D."/>
            <person name="Mao Y."/>
        </authorList>
    </citation>
    <scope>NUCLEOTIDE SEQUENCE</scope>
    <source>
        <tissue evidence="1">Gametophyte</tissue>
    </source>
</reference>
<organism evidence="1 2">
    <name type="scientific">Pyropia yezoensis</name>
    <name type="common">Susabi-nori</name>
    <name type="synonym">Porphyra yezoensis</name>
    <dbReference type="NCBI Taxonomy" id="2788"/>
    <lineage>
        <taxon>Eukaryota</taxon>
        <taxon>Rhodophyta</taxon>
        <taxon>Bangiophyceae</taxon>
        <taxon>Bangiales</taxon>
        <taxon>Bangiaceae</taxon>
        <taxon>Pyropia</taxon>
    </lineage>
</organism>
<dbReference type="Proteomes" id="UP000798662">
    <property type="component" value="Chromosome 3"/>
</dbReference>
<sequence>MSSVEAEVTRLYRVRRTVLEMLRDRGYVISDTSSEDLGKTAVEFENNFTASGYSRESLTMFKQRRNNAADQIYVFFPRDVKLGKAAVDEYKRRLTNEGVSRAIIVLQGPMTPSANKAVGEMEPAVRLELFLENELLINITKHVLVPKHEVLTEEEKGALLARYKLKDSQLPRVQKKDAVARYYGLTAGQVMKITRPSETAGHKVLINVVTVALAAQSLMPAYVAALVVARDAVLLVGAAVIRYRRLRQVGAADTFFNSRNTGSRVRAGGCSGRGGGR</sequence>
<evidence type="ECO:0000313" key="1">
    <source>
        <dbReference type="EMBL" id="KAK1868808.1"/>
    </source>
</evidence>
<evidence type="ECO:0000313" key="2">
    <source>
        <dbReference type="Proteomes" id="UP000798662"/>
    </source>
</evidence>
<comment type="caution">
    <text evidence="1">The sequence shown here is derived from an EMBL/GenBank/DDBJ whole genome shotgun (WGS) entry which is preliminary data.</text>
</comment>
<proteinExistence type="predicted"/>
<name>A0ACC3CFD7_PYRYE</name>
<accession>A0ACC3CFD7</accession>
<dbReference type="EMBL" id="CM020620">
    <property type="protein sequence ID" value="KAK1868808.1"/>
    <property type="molecule type" value="Genomic_DNA"/>
</dbReference>